<proteinExistence type="predicted"/>
<keyword evidence="1" id="KW-1133">Transmembrane helix</keyword>
<keyword evidence="3" id="KW-1185">Reference proteome</keyword>
<feature type="transmembrane region" description="Helical" evidence="1">
    <location>
        <begin position="190"/>
        <end position="210"/>
    </location>
</feature>
<protein>
    <submittedName>
        <fullName evidence="2">Uncharacterized protein</fullName>
    </submittedName>
</protein>
<sequence>MTAPSKLTQHLSFGGALVFLVVAMVAGYRNIGLPPVVIVGGSGTVALLLWRRTNLARPSDPALILPLFLLTVAALEVHMVEEYLTGFGPAMSRLFDISWTERGFLLVFAFFGPILYTLTALGLYYRVPLAGFMAWFIFIGPGVAEFTHFIFPALRPAIQPELGGAISAVVSNGRFVADMPNYYFGTTGRYYFAGMWTAALPMLPGIYAIGRLLRAHRRAQA</sequence>
<reference evidence="2" key="1">
    <citation type="submission" date="2023-07" db="EMBL/GenBank/DDBJ databases">
        <authorList>
            <person name="Kim M.K."/>
        </authorList>
    </citation>
    <scope>NUCLEOTIDE SEQUENCE</scope>
    <source>
        <strain evidence="2">M29</strain>
    </source>
</reference>
<evidence type="ECO:0000256" key="1">
    <source>
        <dbReference type="SAM" id="Phobius"/>
    </source>
</evidence>
<evidence type="ECO:0000313" key="3">
    <source>
        <dbReference type="Proteomes" id="UP001167796"/>
    </source>
</evidence>
<dbReference type="RefSeq" id="WP_305013741.1">
    <property type="nucleotide sequence ID" value="NZ_JAUQSX010000014.1"/>
</dbReference>
<accession>A0ABT9AGS7</accession>
<gene>
    <name evidence="2" type="ORF">Q5H92_22100</name>
</gene>
<feature type="transmembrane region" description="Helical" evidence="1">
    <location>
        <begin position="132"/>
        <end position="151"/>
    </location>
</feature>
<feature type="transmembrane region" description="Helical" evidence="1">
    <location>
        <begin position="7"/>
        <end position="26"/>
    </location>
</feature>
<feature type="transmembrane region" description="Helical" evidence="1">
    <location>
        <begin position="104"/>
        <end position="125"/>
    </location>
</feature>
<dbReference type="EMBL" id="JAUQSX010000014">
    <property type="protein sequence ID" value="MDO7849072.1"/>
    <property type="molecule type" value="Genomic_DNA"/>
</dbReference>
<comment type="caution">
    <text evidence="2">The sequence shown here is derived from an EMBL/GenBank/DDBJ whole genome shotgun (WGS) entry which is preliminary data.</text>
</comment>
<feature type="transmembrane region" description="Helical" evidence="1">
    <location>
        <begin position="62"/>
        <end position="84"/>
    </location>
</feature>
<evidence type="ECO:0000313" key="2">
    <source>
        <dbReference type="EMBL" id="MDO7849072.1"/>
    </source>
</evidence>
<keyword evidence="1" id="KW-0812">Transmembrane</keyword>
<feature type="transmembrane region" description="Helical" evidence="1">
    <location>
        <begin position="32"/>
        <end position="50"/>
    </location>
</feature>
<name>A0ABT9AGS7_9BACT</name>
<keyword evidence="1" id="KW-0472">Membrane</keyword>
<dbReference type="Proteomes" id="UP001167796">
    <property type="component" value="Unassembled WGS sequence"/>
</dbReference>
<organism evidence="2 3">
    <name type="scientific">Hymenobacter mellowenesis</name>
    <dbReference type="NCBI Taxonomy" id="3063995"/>
    <lineage>
        <taxon>Bacteria</taxon>
        <taxon>Pseudomonadati</taxon>
        <taxon>Bacteroidota</taxon>
        <taxon>Cytophagia</taxon>
        <taxon>Cytophagales</taxon>
        <taxon>Hymenobacteraceae</taxon>
        <taxon>Hymenobacter</taxon>
    </lineage>
</organism>